<sequence>MRESLFRKATACIGLAVVASAVLVGCGSDDESDAATSTKAAATTTAAPATADAATTQAITQAYITFFDATQPADKRAAQVQSGDAFLPILQAQASNPQGQGTSVSVGAIKLVDASNADVGYSLLINGAPVLPDQTGQAVKDGSTWKVASATFCALIAIQGGTSTAC</sequence>
<comment type="similarity">
    <text evidence="2">Belongs to the MTB12 family.</text>
</comment>
<evidence type="ECO:0000256" key="3">
    <source>
        <dbReference type="SAM" id="SignalP"/>
    </source>
</evidence>
<keyword evidence="6" id="KW-1185">Reference proteome</keyword>
<dbReference type="RefSeq" id="WP_378612154.1">
    <property type="nucleotide sequence ID" value="NZ_JBHSAX010000009.1"/>
</dbReference>
<organism evidence="5 6">
    <name type="scientific">Nocardia jiangsuensis</name>
    <dbReference type="NCBI Taxonomy" id="1691563"/>
    <lineage>
        <taxon>Bacteria</taxon>
        <taxon>Bacillati</taxon>
        <taxon>Actinomycetota</taxon>
        <taxon>Actinomycetes</taxon>
        <taxon>Mycobacteriales</taxon>
        <taxon>Nocardiaceae</taxon>
        <taxon>Nocardia</taxon>
    </lineage>
</organism>
<feature type="domain" description="Low molecular weight antigen MTB12-like C-terminal" evidence="4">
    <location>
        <begin position="53"/>
        <end position="162"/>
    </location>
</feature>
<dbReference type="Proteomes" id="UP001595696">
    <property type="component" value="Unassembled WGS sequence"/>
</dbReference>
<reference evidence="6" key="1">
    <citation type="journal article" date="2019" name="Int. J. Syst. Evol. Microbiol.">
        <title>The Global Catalogue of Microorganisms (GCM) 10K type strain sequencing project: providing services to taxonomists for standard genome sequencing and annotation.</title>
        <authorList>
            <consortium name="The Broad Institute Genomics Platform"/>
            <consortium name="The Broad Institute Genome Sequencing Center for Infectious Disease"/>
            <person name="Wu L."/>
            <person name="Ma J."/>
        </authorList>
    </citation>
    <scope>NUCLEOTIDE SEQUENCE [LARGE SCALE GENOMIC DNA]</scope>
    <source>
        <strain evidence="6">CGMCC 4.7330</strain>
    </source>
</reference>
<feature type="signal peptide" evidence="3">
    <location>
        <begin position="1"/>
        <end position="24"/>
    </location>
</feature>
<keyword evidence="1 3" id="KW-0732">Signal</keyword>
<name>A0ABV8DRP4_9NOCA</name>
<evidence type="ECO:0000313" key="6">
    <source>
        <dbReference type="Proteomes" id="UP001595696"/>
    </source>
</evidence>
<proteinExistence type="inferred from homology"/>
<comment type="caution">
    <text evidence="5">The sequence shown here is derived from an EMBL/GenBank/DDBJ whole genome shotgun (WGS) entry which is preliminary data.</text>
</comment>
<gene>
    <name evidence="5" type="ORF">ACFO0B_10325</name>
</gene>
<evidence type="ECO:0000256" key="2">
    <source>
        <dbReference type="ARBA" id="ARBA00093774"/>
    </source>
</evidence>
<evidence type="ECO:0000259" key="4">
    <source>
        <dbReference type="Pfam" id="PF26580"/>
    </source>
</evidence>
<accession>A0ABV8DRP4</accession>
<dbReference type="Pfam" id="PF26580">
    <property type="entry name" value="Mtb12_C"/>
    <property type="match status" value="1"/>
</dbReference>
<evidence type="ECO:0000256" key="1">
    <source>
        <dbReference type="ARBA" id="ARBA00022729"/>
    </source>
</evidence>
<dbReference type="EMBL" id="JBHSAX010000009">
    <property type="protein sequence ID" value="MFC3962380.1"/>
    <property type="molecule type" value="Genomic_DNA"/>
</dbReference>
<dbReference type="InterPro" id="IPR058644">
    <property type="entry name" value="Mtb12-like_C"/>
</dbReference>
<dbReference type="PROSITE" id="PS51257">
    <property type="entry name" value="PROKAR_LIPOPROTEIN"/>
    <property type="match status" value="1"/>
</dbReference>
<evidence type="ECO:0000313" key="5">
    <source>
        <dbReference type="EMBL" id="MFC3962380.1"/>
    </source>
</evidence>
<protein>
    <recommendedName>
        <fullName evidence="4">Low molecular weight antigen MTB12-like C-terminal domain-containing protein</fullName>
    </recommendedName>
</protein>
<feature type="chain" id="PRO_5045455962" description="Low molecular weight antigen MTB12-like C-terminal domain-containing protein" evidence="3">
    <location>
        <begin position="25"/>
        <end position="166"/>
    </location>
</feature>